<name>A0ABQ9XHJ7_9EUKA</name>
<dbReference type="Pfam" id="PF00975">
    <property type="entry name" value="Thioesterase"/>
    <property type="match status" value="1"/>
</dbReference>
<dbReference type="PANTHER" id="PTHR11487:SF0">
    <property type="entry name" value="S-ACYL FATTY ACID SYNTHASE THIOESTERASE, MEDIUM CHAIN"/>
    <property type="match status" value="1"/>
</dbReference>
<dbReference type="Gene3D" id="3.40.50.1820">
    <property type="entry name" value="alpha/beta hydrolase"/>
    <property type="match status" value="1"/>
</dbReference>
<dbReference type="PANTHER" id="PTHR11487">
    <property type="entry name" value="THIOESTERASE"/>
    <property type="match status" value="1"/>
</dbReference>
<dbReference type="SUPFAM" id="SSF53474">
    <property type="entry name" value="alpha/beta-Hydrolases"/>
    <property type="match status" value="1"/>
</dbReference>
<feature type="domain" description="Thioesterase" evidence="3">
    <location>
        <begin position="24"/>
        <end position="241"/>
    </location>
</feature>
<keyword evidence="5" id="KW-1185">Reference proteome</keyword>
<dbReference type="InterPro" id="IPR012223">
    <property type="entry name" value="TEII"/>
</dbReference>
<accession>A0ABQ9XHJ7</accession>
<reference evidence="4 5" key="1">
    <citation type="journal article" date="2022" name="bioRxiv">
        <title>Genomics of Preaxostyla Flagellates Illuminates Evolutionary Transitions and the Path Towards Mitochondrial Loss.</title>
        <authorList>
            <person name="Novak L.V.F."/>
            <person name="Treitli S.C."/>
            <person name="Pyrih J."/>
            <person name="Halakuc P."/>
            <person name="Pipaliya S.V."/>
            <person name="Vacek V."/>
            <person name="Brzon O."/>
            <person name="Soukal P."/>
            <person name="Eme L."/>
            <person name="Dacks J.B."/>
            <person name="Karnkowska A."/>
            <person name="Elias M."/>
            <person name="Hampl V."/>
        </authorList>
    </citation>
    <scope>NUCLEOTIDE SEQUENCE [LARGE SCALE GENOMIC DNA]</scope>
    <source>
        <strain evidence="4">NAU3</strain>
        <tissue evidence="4">Gut</tissue>
    </source>
</reference>
<evidence type="ECO:0000259" key="3">
    <source>
        <dbReference type="Pfam" id="PF00975"/>
    </source>
</evidence>
<feature type="compositionally biased region" description="Polar residues" evidence="2">
    <location>
        <begin position="276"/>
        <end position="287"/>
    </location>
</feature>
<feature type="region of interest" description="Disordered" evidence="2">
    <location>
        <begin position="276"/>
        <end position="328"/>
    </location>
</feature>
<gene>
    <name evidence="4" type="ORF">BLNAU_13158</name>
</gene>
<comment type="similarity">
    <text evidence="1">Belongs to the thioesterase family.</text>
</comment>
<evidence type="ECO:0000313" key="5">
    <source>
        <dbReference type="Proteomes" id="UP001281761"/>
    </source>
</evidence>
<proteinExistence type="inferred from homology"/>
<evidence type="ECO:0000256" key="2">
    <source>
        <dbReference type="SAM" id="MobiDB-lite"/>
    </source>
</evidence>
<dbReference type="EMBL" id="JARBJD010000111">
    <property type="protein sequence ID" value="KAK2951921.1"/>
    <property type="molecule type" value="Genomic_DNA"/>
</dbReference>
<evidence type="ECO:0000256" key="1">
    <source>
        <dbReference type="ARBA" id="ARBA00007169"/>
    </source>
</evidence>
<evidence type="ECO:0000313" key="4">
    <source>
        <dbReference type="EMBL" id="KAK2951921.1"/>
    </source>
</evidence>
<dbReference type="InterPro" id="IPR001031">
    <property type="entry name" value="Thioesterase"/>
</dbReference>
<dbReference type="InterPro" id="IPR029058">
    <property type="entry name" value="AB_hydrolase_fold"/>
</dbReference>
<dbReference type="Proteomes" id="UP001281761">
    <property type="component" value="Unassembled WGS sequence"/>
</dbReference>
<organism evidence="4 5">
    <name type="scientific">Blattamonas nauphoetae</name>
    <dbReference type="NCBI Taxonomy" id="2049346"/>
    <lineage>
        <taxon>Eukaryota</taxon>
        <taxon>Metamonada</taxon>
        <taxon>Preaxostyla</taxon>
        <taxon>Oxymonadida</taxon>
        <taxon>Blattamonas</taxon>
    </lineage>
</organism>
<dbReference type="EC" id="3.1.2.-" evidence="4"/>
<sequence length="328" mass="36822">MRFSSPWLSVLNRPESRGHEMRLRLFCFPHAGATPSLFHTRWAKFLPPQVEVVGIHYPGRTSRLDETPIRSIPALISQLIQAISPLFTTDDYLPYVTYGNSMGAICAYEFTRRVRNEGYNEALTLIVSSCLPPQICGADDPVCDLPDDELQRVLQFRFGYPILTDPEIIKLTFPSLRADLAAIDHYSSAPFSDNDCPLSCPIHTLVGAKDKMVTLDTQPQWNLHTTSSLTTNPIPGVGHFVYDSPTFQNIVRRILSENLDDIEERPALSQFKVTQARNQLKGPSSAHSENKTSAEEVPINVPRKSSSTIKKKSKKIEPSDLEISYDFC</sequence>
<keyword evidence="4" id="KW-0378">Hydrolase</keyword>
<comment type="caution">
    <text evidence="4">The sequence shown here is derived from an EMBL/GenBank/DDBJ whole genome shotgun (WGS) entry which is preliminary data.</text>
</comment>
<protein>
    <submittedName>
        <fullName evidence="4">Gramicidin S biosynthesis protein GrsT</fullName>
        <ecNumber evidence="4">3.1.2.-</ecNumber>
    </submittedName>
</protein>
<dbReference type="GO" id="GO:0016787">
    <property type="term" value="F:hydrolase activity"/>
    <property type="evidence" value="ECO:0007669"/>
    <property type="project" value="UniProtKB-KW"/>
</dbReference>